<organism evidence="3 4">
    <name type="scientific">Humicola insolens</name>
    <name type="common">Soft-rot fungus</name>
    <dbReference type="NCBI Taxonomy" id="85995"/>
    <lineage>
        <taxon>Eukaryota</taxon>
        <taxon>Fungi</taxon>
        <taxon>Dikarya</taxon>
        <taxon>Ascomycota</taxon>
        <taxon>Pezizomycotina</taxon>
        <taxon>Sordariomycetes</taxon>
        <taxon>Sordariomycetidae</taxon>
        <taxon>Sordariales</taxon>
        <taxon>Chaetomiaceae</taxon>
        <taxon>Mycothermus</taxon>
    </lineage>
</organism>
<evidence type="ECO:0000313" key="3">
    <source>
        <dbReference type="EMBL" id="KAL1840400.1"/>
    </source>
</evidence>
<proteinExistence type="inferred from homology"/>
<sequence length="418" mass="48705">MESTSNERQGYIQSLTVGDVNYGVDATRPAKREPETEQPRQSNRLALVQPWKHFWPPVVGSETWKRLQREHPEVFACRFDINRPYDRPWRRWTAPSSVDGAGHALRHMPSSSWRSGGRQPLATRRDVQQERQALDRQIRQLNLPYVVPENFNHLAPLEVYQREKPYKCQLPESCFPGFKMDNLVAKNYRVAISEVTGVEHLFTLNTSGFEFTKCPVTLREWSDEAVETRYLPGIVQWLKERLGCWDVFCYAYNFRHYNPNQKQAGQQNSFKPPFLRAHCDASESTCQARLRLYYPDNYTELMRGRVRFINIWRPISPAPVEDCPLAMCDFRTVDREDLVPMDIVYPHFVDEAYEVRYNPAHRWFYKKGITQEDAIVFKLFDSEAREATVCPHSAFVDPSAPVDAPRRASIEVKAIVLG</sequence>
<comment type="caution">
    <text evidence="3">The sequence shown here is derived from an EMBL/GenBank/DDBJ whole genome shotgun (WGS) entry which is preliminary data.</text>
</comment>
<evidence type="ECO:0000313" key="4">
    <source>
        <dbReference type="Proteomes" id="UP001583172"/>
    </source>
</evidence>
<name>A0ABR3VFM3_HUMIN</name>
<dbReference type="Proteomes" id="UP001583172">
    <property type="component" value="Unassembled WGS sequence"/>
</dbReference>
<accession>A0ABR3VFM3</accession>
<protein>
    <submittedName>
        <fullName evidence="3">Uncharacterized protein</fullName>
    </submittedName>
</protein>
<reference evidence="3 4" key="1">
    <citation type="journal article" date="2024" name="Commun. Biol.">
        <title>Comparative genomic analysis of thermophilic fungi reveals convergent evolutionary adaptations and gene losses.</title>
        <authorList>
            <person name="Steindorff A.S."/>
            <person name="Aguilar-Pontes M.V."/>
            <person name="Robinson A.J."/>
            <person name="Andreopoulos B."/>
            <person name="LaButti K."/>
            <person name="Kuo A."/>
            <person name="Mondo S."/>
            <person name="Riley R."/>
            <person name="Otillar R."/>
            <person name="Haridas S."/>
            <person name="Lipzen A."/>
            <person name="Grimwood J."/>
            <person name="Schmutz J."/>
            <person name="Clum A."/>
            <person name="Reid I.D."/>
            <person name="Moisan M.C."/>
            <person name="Butler G."/>
            <person name="Nguyen T.T.M."/>
            <person name="Dewar K."/>
            <person name="Conant G."/>
            <person name="Drula E."/>
            <person name="Henrissat B."/>
            <person name="Hansel C."/>
            <person name="Singer S."/>
            <person name="Hutchinson M.I."/>
            <person name="de Vries R.P."/>
            <person name="Natvig D.O."/>
            <person name="Powell A.J."/>
            <person name="Tsang A."/>
            <person name="Grigoriev I.V."/>
        </authorList>
    </citation>
    <scope>NUCLEOTIDE SEQUENCE [LARGE SCALE GENOMIC DNA]</scope>
    <source>
        <strain evidence="3 4">CBS 620.91</strain>
    </source>
</reference>
<evidence type="ECO:0000256" key="1">
    <source>
        <dbReference type="ARBA" id="ARBA00023604"/>
    </source>
</evidence>
<keyword evidence="4" id="KW-1185">Reference proteome</keyword>
<gene>
    <name evidence="3" type="ORF">VTJ49DRAFT_526</name>
</gene>
<dbReference type="PANTHER" id="PTHR34598:SF3">
    <property type="entry name" value="OXIDOREDUCTASE AN1597"/>
    <property type="match status" value="1"/>
</dbReference>
<dbReference type="PANTHER" id="PTHR34598">
    <property type="entry name" value="BLL6449 PROTEIN"/>
    <property type="match status" value="1"/>
</dbReference>
<dbReference type="InterPro" id="IPR044053">
    <property type="entry name" value="AsaB-like"/>
</dbReference>
<dbReference type="EMBL" id="JAZGSY010000115">
    <property type="protein sequence ID" value="KAL1840400.1"/>
    <property type="molecule type" value="Genomic_DNA"/>
</dbReference>
<dbReference type="NCBIfam" id="NF041278">
    <property type="entry name" value="CmcJ_NvfI_EfuI"/>
    <property type="match status" value="1"/>
</dbReference>
<evidence type="ECO:0000256" key="2">
    <source>
        <dbReference type="SAM" id="MobiDB-lite"/>
    </source>
</evidence>
<feature type="region of interest" description="Disordered" evidence="2">
    <location>
        <begin position="100"/>
        <end position="120"/>
    </location>
</feature>
<comment type="similarity">
    <text evidence="1">Belongs to the asaB hydroxylase/desaturase family.</text>
</comment>